<organism evidence="1 2">
    <name type="scientific">Thermodesulfobium acidiphilum</name>
    <dbReference type="NCBI Taxonomy" id="1794699"/>
    <lineage>
        <taxon>Bacteria</taxon>
        <taxon>Pseudomonadati</taxon>
        <taxon>Thermodesulfobiota</taxon>
        <taxon>Thermodesulfobiia</taxon>
        <taxon>Thermodesulfobiales</taxon>
        <taxon>Thermodesulfobiaceae</taxon>
        <taxon>Thermodesulfobium</taxon>
    </lineage>
</organism>
<dbReference type="Proteomes" id="UP000244792">
    <property type="component" value="Chromosome"/>
</dbReference>
<protein>
    <recommendedName>
        <fullName evidence="3">Segregation and condensation protein A</fullName>
    </recommendedName>
</protein>
<gene>
    <name evidence="1" type="ORF">TDSAC_1220</name>
</gene>
<dbReference type="EMBL" id="CP020921">
    <property type="protein sequence ID" value="AWB10562.1"/>
    <property type="molecule type" value="Genomic_DNA"/>
</dbReference>
<evidence type="ECO:0000313" key="2">
    <source>
        <dbReference type="Proteomes" id="UP000244792"/>
    </source>
</evidence>
<accession>A0A2R4W1G9</accession>
<keyword evidence="2" id="KW-1185">Reference proteome</keyword>
<dbReference type="OrthoDB" id="9822816at2"/>
<dbReference type="AlphaFoldDB" id="A0A2R4W1G9"/>
<sequence length="186" mass="22364">MLIDSVNVSYLDELLCQVERIRQIVEEKNFENPYQIINEIRNIFEGLDNVFFEKDRTNLDLLKANATKNSCWDWVSDWLLSMRASCPVPRKYNPNEISYKPEILKRAMIKFINKSKVYNVRKYIPLSFFVDSIKFLINNGFSQFDLFLIKFEERVGYFLAFLELYKNNIIELKQKRNFIIFKSERL</sequence>
<dbReference type="RefSeq" id="WP_108309354.1">
    <property type="nucleotide sequence ID" value="NZ_CP020921.1"/>
</dbReference>
<evidence type="ECO:0000313" key="1">
    <source>
        <dbReference type="EMBL" id="AWB10562.1"/>
    </source>
</evidence>
<evidence type="ECO:0008006" key="3">
    <source>
        <dbReference type="Google" id="ProtNLM"/>
    </source>
</evidence>
<reference evidence="1 2" key="1">
    <citation type="submission" date="2017-04" db="EMBL/GenBank/DDBJ databases">
        <title>Genomic insights into metabolism of Thermodesulfobium acidiphilum.</title>
        <authorList>
            <person name="Toshchakov S.V."/>
            <person name="Frolov E.N."/>
            <person name="Kublanov I.V."/>
            <person name="Samarov N.I."/>
            <person name="Novikov A."/>
            <person name="Lebedinsky A.V."/>
            <person name="Bonch-Osmolovskaya E.A."/>
            <person name="Chernyh N.A."/>
        </authorList>
    </citation>
    <scope>NUCLEOTIDE SEQUENCE [LARGE SCALE GENOMIC DNA]</scope>
    <source>
        <strain evidence="1 2">3127-1</strain>
    </source>
</reference>
<dbReference type="KEGG" id="taci:TDSAC_1220"/>
<name>A0A2R4W1G9_THEAF</name>
<proteinExistence type="predicted"/>